<dbReference type="InParanoid" id="A0A409XVK9"/>
<dbReference type="GO" id="GO:0070210">
    <property type="term" value="C:Rpd3L-Expanded complex"/>
    <property type="evidence" value="ECO:0007669"/>
    <property type="project" value="TreeGrafter"/>
</dbReference>
<dbReference type="EC" id="3.5.1.98" evidence="2"/>
<comment type="caution">
    <text evidence="7">The sequence shown here is derived from an EMBL/GenBank/DDBJ whole genome shotgun (WGS) entry which is preliminary data.</text>
</comment>
<evidence type="ECO:0000256" key="1">
    <source>
        <dbReference type="ARBA" id="ARBA00006457"/>
    </source>
</evidence>
<dbReference type="OrthoDB" id="1918432at2759"/>
<gene>
    <name evidence="7" type="ORF">CVT25_007462</name>
</gene>
<dbReference type="InterPro" id="IPR023696">
    <property type="entry name" value="Ureohydrolase_dom_sf"/>
</dbReference>
<evidence type="ECO:0000256" key="3">
    <source>
        <dbReference type="ARBA" id="ARBA00022801"/>
    </source>
</evidence>
<feature type="compositionally biased region" description="Basic and acidic residues" evidence="5">
    <location>
        <begin position="544"/>
        <end position="557"/>
    </location>
</feature>
<keyword evidence="3" id="KW-0378">Hydrolase</keyword>
<feature type="compositionally biased region" description="Acidic residues" evidence="5">
    <location>
        <begin position="558"/>
        <end position="572"/>
    </location>
</feature>
<evidence type="ECO:0000256" key="4">
    <source>
        <dbReference type="ARBA" id="ARBA00022853"/>
    </source>
</evidence>
<protein>
    <recommendedName>
        <fullName evidence="2">histone deacetylase</fullName>
        <ecNumber evidence="2">3.5.1.98</ecNumber>
    </recommendedName>
</protein>
<dbReference type="InterPro" id="IPR037138">
    <property type="entry name" value="His_deacetylse_dom_sf"/>
</dbReference>
<dbReference type="PRINTS" id="PR01271">
    <property type="entry name" value="HISDACETLASE"/>
</dbReference>
<dbReference type="SUPFAM" id="SSF52768">
    <property type="entry name" value="Arginase/deacetylase"/>
    <property type="match status" value="1"/>
</dbReference>
<feature type="compositionally biased region" description="Acidic residues" evidence="5">
    <location>
        <begin position="410"/>
        <end position="425"/>
    </location>
</feature>
<dbReference type="InterPro" id="IPR000286">
    <property type="entry name" value="HDACs"/>
</dbReference>
<evidence type="ECO:0000313" key="8">
    <source>
        <dbReference type="Proteomes" id="UP000283269"/>
    </source>
</evidence>
<dbReference type="InterPro" id="IPR003084">
    <property type="entry name" value="HDAC_I/II"/>
</dbReference>
<name>A0A409XVK9_PSICY</name>
<dbReference type="PANTHER" id="PTHR10625:SF2">
    <property type="entry name" value="HISTONE DEACETYLASE"/>
    <property type="match status" value="1"/>
</dbReference>
<comment type="similarity">
    <text evidence="1">Belongs to the histone deacetylase family. HD type 1 subfamily.</text>
</comment>
<dbReference type="Pfam" id="PF00850">
    <property type="entry name" value="Hist_deacetyl"/>
    <property type="match status" value="1"/>
</dbReference>
<proteinExistence type="inferred from homology"/>
<keyword evidence="8" id="KW-1185">Reference proteome</keyword>
<feature type="domain" description="Histone deacetylase" evidence="6">
    <location>
        <begin position="35"/>
        <end position="299"/>
    </location>
</feature>
<feature type="region of interest" description="Disordered" evidence="5">
    <location>
        <begin position="405"/>
        <end position="463"/>
    </location>
</feature>
<reference evidence="7 8" key="1">
    <citation type="journal article" date="2018" name="Evol. Lett.">
        <title>Horizontal gene cluster transfer increased hallucinogenic mushroom diversity.</title>
        <authorList>
            <person name="Reynolds H.T."/>
            <person name="Vijayakumar V."/>
            <person name="Gluck-Thaler E."/>
            <person name="Korotkin H.B."/>
            <person name="Matheny P.B."/>
            <person name="Slot J.C."/>
        </authorList>
    </citation>
    <scope>NUCLEOTIDE SEQUENCE [LARGE SCALE GENOMIC DNA]</scope>
    <source>
        <strain evidence="7 8">2631</strain>
    </source>
</reference>
<keyword evidence="4" id="KW-0156">Chromatin regulator</keyword>
<dbReference type="PANTHER" id="PTHR10625">
    <property type="entry name" value="HISTONE DEACETYLASE HDAC1-RELATED"/>
    <property type="match status" value="1"/>
</dbReference>
<dbReference type="Gene3D" id="3.40.800.20">
    <property type="entry name" value="Histone deacetylase domain"/>
    <property type="match status" value="1"/>
</dbReference>
<evidence type="ECO:0000313" key="7">
    <source>
        <dbReference type="EMBL" id="PPQ94825.1"/>
    </source>
</evidence>
<dbReference type="AlphaFoldDB" id="A0A409XVK9"/>
<dbReference type="EMBL" id="NHYD01000229">
    <property type="protein sequence ID" value="PPQ94825.1"/>
    <property type="molecule type" value="Genomic_DNA"/>
</dbReference>
<dbReference type="GO" id="GO:0141221">
    <property type="term" value="F:histone deacetylase activity, hydrolytic mechanism"/>
    <property type="evidence" value="ECO:0007669"/>
    <property type="project" value="UniProtKB-EC"/>
</dbReference>
<evidence type="ECO:0000256" key="2">
    <source>
        <dbReference type="ARBA" id="ARBA00012111"/>
    </source>
</evidence>
<evidence type="ECO:0000256" key="5">
    <source>
        <dbReference type="SAM" id="MobiDB-lite"/>
    </source>
</evidence>
<evidence type="ECO:0000259" key="6">
    <source>
        <dbReference type="Pfam" id="PF00850"/>
    </source>
</evidence>
<accession>A0A409XVK9</accession>
<dbReference type="InterPro" id="IPR023801">
    <property type="entry name" value="His_deacetylse_dom"/>
</dbReference>
<dbReference type="PRINTS" id="PR01270">
    <property type="entry name" value="HDASUPER"/>
</dbReference>
<sequence>MSRRKVAYYYDSDVGAYTYGLGHPMKPHRIRITHDLKPKRATPEVMSSFHTDEYVNFLHKVTPETAEKMTYHGTRFLVGEDNPAFEGVFEFCSISAGGSIGAAQRITSGAADIAINWAGGLHHAKKREASGFCYINDIVLGTLELLRTYPRVLYIDIDCHHGDGVEEAFYTTDRVMTCSFHKFGEYFPGTGSQDDKGRGKGKGYAVNVPFKDGITDESFKSVFEPVITRVLEVFRPSAVVLQCGSDSLAGDKLGCFNLTMKGHANCVQFLRKQNIPLILLGGGGYTVKNVARTWTYETACALGIENEIDPNLPWNQYFEWFGPRYRLEVPENNMEDLNVKEGTLDSVREAVLEQLQQLQCAPSVQMQDVPRESVQQHLGFGRDDEVGRDELDERLAQHARYLYNLQEADTTTDESEESDSWDSDESSTSVNWRNANGSLRSASVSRVNGRQSSSQPQYRPAAEKRRMSLLTGQYYDIPTQDDDYAHYECGAAPNKSMKRRFFLNGPGGGGWDDSGGVDSGVNARTRVTNGFRNGFLHHNFLPYTDRDGRGVHTRNGDDGEDDDDDQEMLVDD</sequence>
<dbReference type="STRING" id="93625.A0A409XVK9"/>
<feature type="region of interest" description="Disordered" evidence="5">
    <location>
        <begin position="542"/>
        <end position="572"/>
    </location>
</feature>
<feature type="compositionally biased region" description="Polar residues" evidence="5">
    <location>
        <begin position="430"/>
        <end position="457"/>
    </location>
</feature>
<dbReference type="Proteomes" id="UP000283269">
    <property type="component" value="Unassembled WGS sequence"/>
</dbReference>
<organism evidence="7 8">
    <name type="scientific">Psilocybe cyanescens</name>
    <dbReference type="NCBI Taxonomy" id="93625"/>
    <lineage>
        <taxon>Eukaryota</taxon>
        <taxon>Fungi</taxon>
        <taxon>Dikarya</taxon>
        <taxon>Basidiomycota</taxon>
        <taxon>Agaricomycotina</taxon>
        <taxon>Agaricomycetes</taxon>
        <taxon>Agaricomycetidae</taxon>
        <taxon>Agaricales</taxon>
        <taxon>Agaricineae</taxon>
        <taxon>Strophariaceae</taxon>
        <taxon>Psilocybe</taxon>
    </lineage>
</organism>
<dbReference type="GO" id="GO:0031507">
    <property type="term" value="P:heterochromatin formation"/>
    <property type="evidence" value="ECO:0007669"/>
    <property type="project" value="TreeGrafter"/>
</dbReference>